<evidence type="ECO:0000313" key="2">
    <source>
        <dbReference type="EMBL" id="MFC3108439.1"/>
    </source>
</evidence>
<dbReference type="Pfam" id="PF04480">
    <property type="entry name" value="DUF559"/>
    <property type="match status" value="1"/>
</dbReference>
<protein>
    <submittedName>
        <fullName evidence="2">Endonuclease domain-containing protein</fullName>
    </submittedName>
</protein>
<evidence type="ECO:0000259" key="1">
    <source>
        <dbReference type="Pfam" id="PF04480"/>
    </source>
</evidence>
<sequence length="127" mass="14725">MGVERSIRMRRIQEQTTANARSLRSDMTDVERMLWRALRGKQLEHSRFRRQHPIGPYIADFACLDKKLVIELDGGQHQDRIAYDARRTAFLQLQGWQVVRFWNNDVLNNLDGVLATVVDALNGIHPA</sequence>
<dbReference type="Proteomes" id="UP001595530">
    <property type="component" value="Unassembled WGS sequence"/>
</dbReference>
<proteinExistence type="predicted"/>
<keyword evidence="2" id="KW-0540">Nuclease</keyword>
<dbReference type="InterPro" id="IPR007569">
    <property type="entry name" value="DUF559"/>
</dbReference>
<dbReference type="InterPro" id="IPR011335">
    <property type="entry name" value="Restrct_endonuc-II-like"/>
</dbReference>
<accession>A0ABV7F0N3</accession>
<dbReference type="PANTHER" id="PTHR38590">
    <property type="entry name" value="BLL0828 PROTEIN"/>
    <property type="match status" value="1"/>
</dbReference>
<reference evidence="3" key="1">
    <citation type="journal article" date="2019" name="Int. J. Syst. Evol. Microbiol.">
        <title>The Global Catalogue of Microorganisms (GCM) 10K type strain sequencing project: providing services to taxonomists for standard genome sequencing and annotation.</title>
        <authorList>
            <consortium name="The Broad Institute Genomics Platform"/>
            <consortium name="The Broad Institute Genome Sequencing Center for Infectious Disease"/>
            <person name="Wu L."/>
            <person name="Ma J."/>
        </authorList>
    </citation>
    <scope>NUCLEOTIDE SEQUENCE [LARGE SCALE GENOMIC DNA]</scope>
    <source>
        <strain evidence="3">KCTC 42986</strain>
    </source>
</reference>
<dbReference type="GO" id="GO:0004519">
    <property type="term" value="F:endonuclease activity"/>
    <property type="evidence" value="ECO:0007669"/>
    <property type="project" value="UniProtKB-KW"/>
</dbReference>
<dbReference type="InterPro" id="IPR047216">
    <property type="entry name" value="Endonuclease_DUF559_bact"/>
</dbReference>
<dbReference type="EMBL" id="JBHRTP010000031">
    <property type="protein sequence ID" value="MFC3108439.1"/>
    <property type="molecule type" value="Genomic_DNA"/>
</dbReference>
<dbReference type="Gene3D" id="3.40.960.10">
    <property type="entry name" value="VSR Endonuclease"/>
    <property type="match status" value="1"/>
</dbReference>
<gene>
    <name evidence="2" type="ORF">ACFOFO_10770</name>
</gene>
<dbReference type="SUPFAM" id="SSF52980">
    <property type="entry name" value="Restriction endonuclease-like"/>
    <property type="match status" value="1"/>
</dbReference>
<keyword evidence="2" id="KW-0255">Endonuclease</keyword>
<evidence type="ECO:0000313" key="3">
    <source>
        <dbReference type="Proteomes" id="UP001595530"/>
    </source>
</evidence>
<organism evidence="2 3">
    <name type="scientific">Undibacterium arcticum</name>
    <dbReference type="NCBI Taxonomy" id="1762892"/>
    <lineage>
        <taxon>Bacteria</taxon>
        <taxon>Pseudomonadati</taxon>
        <taxon>Pseudomonadota</taxon>
        <taxon>Betaproteobacteria</taxon>
        <taxon>Burkholderiales</taxon>
        <taxon>Oxalobacteraceae</taxon>
        <taxon>Undibacterium</taxon>
    </lineage>
</organism>
<comment type="caution">
    <text evidence="2">The sequence shown here is derived from an EMBL/GenBank/DDBJ whole genome shotgun (WGS) entry which is preliminary data.</text>
</comment>
<keyword evidence="2" id="KW-0378">Hydrolase</keyword>
<feature type="domain" description="DUF559" evidence="1">
    <location>
        <begin position="15"/>
        <end position="121"/>
    </location>
</feature>
<dbReference type="PANTHER" id="PTHR38590:SF1">
    <property type="entry name" value="BLL0828 PROTEIN"/>
    <property type="match status" value="1"/>
</dbReference>
<dbReference type="CDD" id="cd01038">
    <property type="entry name" value="Endonuclease_DUF559"/>
    <property type="match status" value="1"/>
</dbReference>
<dbReference type="RefSeq" id="WP_390327764.1">
    <property type="nucleotide sequence ID" value="NZ_JBHRTP010000031.1"/>
</dbReference>
<keyword evidence="3" id="KW-1185">Reference proteome</keyword>
<name>A0ABV7F0N3_9BURK</name>